<dbReference type="PANTHER" id="PTHR43101">
    <property type="entry name" value="BETA-FRUCTOSIDASE"/>
    <property type="match status" value="1"/>
</dbReference>
<reference evidence="12 13" key="1">
    <citation type="submission" date="2020-08" db="EMBL/GenBank/DDBJ databases">
        <title>Genomic Encyclopedia of Type Strains, Phase III (KMG-III): the genomes of soil and plant-associated and newly described type strains.</title>
        <authorList>
            <person name="Whitman W."/>
        </authorList>
    </citation>
    <scope>NUCLEOTIDE SEQUENCE [LARGE SCALE GENOMIC DNA]</scope>
    <source>
        <strain evidence="12 13">CECT 8234</strain>
    </source>
</reference>
<evidence type="ECO:0000256" key="3">
    <source>
        <dbReference type="ARBA" id="ARBA00012758"/>
    </source>
</evidence>
<keyword evidence="13" id="KW-1185">Reference proteome</keyword>
<dbReference type="SUPFAM" id="SSF75005">
    <property type="entry name" value="Arabinanase/levansucrase/invertase"/>
    <property type="match status" value="1"/>
</dbReference>
<dbReference type="InterPro" id="IPR013189">
    <property type="entry name" value="Glyco_hydro_32_C"/>
</dbReference>
<dbReference type="Pfam" id="PF08244">
    <property type="entry name" value="Glyco_hydro_32C"/>
    <property type="match status" value="1"/>
</dbReference>
<evidence type="ECO:0000256" key="1">
    <source>
        <dbReference type="ARBA" id="ARBA00004914"/>
    </source>
</evidence>
<evidence type="ECO:0000256" key="5">
    <source>
        <dbReference type="ARBA" id="ARBA00022801"/>
    </source>
</evidence>
<sequence length="510" mass="57613">MFFSTKHANEYIQANKHGVNENYKPSYHFTAEIGWINDPNGCSFYGGQYHLFYQYHPYSSKNGSMHWGHAVSNDLVEWSHLPVALAPDQAYDINGCFSGSAIEDNGKHVIMYTGHVQPNSGDHSLTRQTQCIAIGDGLEYIKIAENPVLTSEHLPDGFSIQDFRDPKLWKDGNHYYAVIGSRAEEGVGQILLYRSTDLKEWVYVGVLLKGNPILGHMWECPDFFQLDDKHVLIISPQGVERDGYKHHNRDSVVYMVGNFDNANGKFEPTSYDELDYGFDFYAPQSLIDDKGRRILIGWMQSWGRSIPVDDLDHGWSGMMTLPRELRVEGQQITQHPISEIESYRRNHVHIRTALRGQRRIEGVEGVQLELMVTFKPKDASRFGLKVRQGEGEETLLFYDIDEGVFTLDRSSSGLGISTPPEEEGVNGRRSVPVALRDGVLSLRVFLDRSSVEVFIDGGVRTMSATIYPSSSSAGIMFESVGESELVVDKWDLEREYINGLGLGERDLIND</sequence>
<dbReference type="EMBL" id="JACHXW010000012">
    <property type="protein sequence ID" value="MBB3153890.1"/>
    <property type="molecule type" value="Genomic_DNA"/>
</dbReference>
<evidence type="ECO:0000256" key="8">
    <source>
        <dbReference type="RuleBase" id="RU362110"/>
    </source>
</evidence>
<dbReference type="NCBIfam" id="TIGR01322">
    <property type="entry name" value="scrB_fam"/>
    <property type="match status" value="1"/>
</dbReference>
<gene>
    <name evidence="12" type="ORF">FHS16_003965</name>
</gene>
<evidence type="ECO:0000256" key="7">
    <source>
        <dbReference type="ARBA" id="ARBA00033367"/>
    </source>
</evidence>
<comment type="pathway">
    <text evidence="1 9">Glycan biosynthesis; sucrose metabolism.</text>
</comment>
<dbReference type="CDD" id="cd08996">
    <property type="entry name" value="GH32_FFase"/>
    <property type="match status" value="1"/>
</dbReference>
<evidence type="ECO:0000256" key="6">
    <source>
        <dbReference type="ARBA" id="ARBA00023295"/>
    </source>
</evidence>
<comment type="function">
    <text evidence="9">Enables the bacterium to metabolize sucrose as a sole carbon source.</text>
</comment>
<dbReference type="InterPro" id="IPR013148">
    <property type="entry name" value="Glyco_hydro_32_N"/>
</dbReference>
<evidence type="ECO:0000259" key="11">
    <source>
        <dbReference type="Pfam" id="PF08244"/>
    </source>
</evidence>
<dbReference type="InterPro" id="IPR023296">
    <property type="entry name" value="Glyco_hydro_beta-prop_sf"/>
</dbReference>
<dbReference type="Proteomes" id="UP000518605">
    <property type="component" value="Unassembled WGS sequence"/>
</dbReference>
<dbReference type="AlphaFoldDB" id="A0A7W5CA36"/>
<evidence type="ECO:0000256" key="4">
    <source>
        <dbReference type="ARBA" id="ARBA00019623"/>
    </source>
</evidence>
<evidence type="ECO:0000313" key="12">
    <source>
        <dbReference type="EMBL" id="MBB3153890.1"/>
    </source>
</evidence>
<dbReference type="Pfam" id="PF00251">
    <property type="entry name" value="Glyco_hydro_32N"/>
    <property type="match status" value="1"/>
</dbReference>
<dbReference type="InterPro" id="IPR051214">
    <property type="entry name" value="GH32_Enzymes"/>
</dbReference>
<protein>
    <recommendedName>
        <fullName evidence="4 8">Sucrose-6-phosphate hydrolase</fullName>
        <ecNumber evidence="3 8">3.2.1.26</ecNumber>
    </recommendedName>
    <alternativeName>
        <fullName evidence="7 9">Invertase</fullName>
    </alternativeName>
</protein>
<keyword evidence="9" id="KW-0119">Carbohydrate metabolism</keyword>
<dbReference type="PANTHER" id="PTHR43101:SF1">
    <property type="entry name" value="BETA-FRUCTOSIDASE"/>
    <property type="match status" value="1"/>
</dbReference>
<comment type="subcellular location">
    <subcellularLocation>
        <location evidence="9">Cytoplasm</location>
    </subcellularLocation>
</comment>
<evidence type="ECO:0000259" key="10">
    <source>
        <dbReference type="Pfam" id="PF00251"/>
    </source>
</evidence>
<feature type="domain" description="Glycosyl hydrolase family 32 N-terminal" evidence="10">
    <location>
        <begin position="28"/>
        <end position="336"/>
    </location>
</feature>
<dbReference type="RefSeq" id="WP_183566304.1">
    <property type="nucleotide sequence ID" value="NZ_CBCSLB010000012.1"/>
</dbReference>
<dbReference type="EC" id="3.2.1.26" evidence="3 8"/>
<name>A0A7W5CA36_9BACL</name>
<keyword evidence="9" id="KW-0963">Cytoplasm</keyword>
<keyword evidence="6 8" id="KW-0326">Glycosidase</keyword>
<dbReference type="GO" id="GO:0005737">
    <property type="term" value="C:cytoplasm"/>
    <property type="evidence" value="ECO:0007669"/>
    <property type="project" value="UniProtKB-SubCell"/>
</dbReference>
<comment type="similarity">
    <text evidence="2 8">Belongs to the glycosyl hydrolase 32 family.</text>
</comment>
<dbReference type="SMART" id="SM00640">
    <property type="entry name" value="Glyco_32"/>
    <property type="match status" value="1"/>
</dbReference>
<accession>A0A7W5CA36</accession>
<feature type="domain" description="Glycosyl hydrolase family 32 C-terminal" evidence="11">
    <location>
        <begin position="340"/>
        <end position="483"/>
    </location>
</feature>
<dbReference type="UniPathway" id="UPA00238"/>
<dbReference type="InterPro" id="IPR013320">
    <property type="entry name" value="ConA-like_dom_sf"/>
</dbReference>
<dbReference type="GO" id="GO:0005985">
    <property type="term" value="P:sucrose metabolic process"/>
    <property type="evidence" value="ECO:0007669"/>
    <property type="project" value="UniProtKB-UniPathway"/>
</dbReference>
<proteinExistence type="inferred from homology"/>
<dbReference type="GO" id="GO:0004564">
    <property type="term" value="F:beta-fructofuranosidase activity"/>
    <property type="evidence" value="ECO:0007669"/>
    <property type="project" value="UniProtKB-EC"/>
</dbReference>
<dbReference type="Gene3D" id="2.115.10.20">
    <property type="entry name" value="Glycosyl hydrolase domain, family 43"/>
    <property type="match status" value="1"/>
</dbReference>
<evidence type="ECO:0000256" key="2">
    <source>
        <dbReference type="ARBA" id="ARBA00009902"/>
    </source>
</evidence>
<keyword evidence="5 8" id="KW-0378">Hydrolase</keyword>
<dbReference type="InterPro" id="IPR001362">
    <property type="entry name" value="Glyco_hydro_32"/>
</dbReference>
<comment type="catalytic activity">
    <reaction evidence="8">
        <text>Hydrolysis of terminal non-reducing beta-D-fructofuranoside residues in beta-D-fructofuranosides.</text>
        <dbReference type="EC" id="3.2.1.26"/>
    </reaction>
</comment>
<evidence type="ECO:0000313" key="13">
    <source>
        <dbReference type="Proteomes" id="UP000518605"/>
    </source>
</evidence>
<evidence type="ECO:0000256" key="9">
    <source>
        <dbReference type="RuleBase" id="RU365015"/>
    </source>
</evidence>
<dbReference type="SUPFAM" id="SSF49899">
    <property type="entry name" value="Concanavalin A-like lectins/glucanases"/>
    <property type="match status" value="1"/>
</dbReference>
<dbReference type="Gene3D" id="2.60.120.560">
    <property type="entry name" value="Exo-inulinase, domain 1"/>
    <property type="match status" value="1"/>
</dbReference>
<comment type="caution">
    <text evidence="12">The sequence shown here is derived from an EMBL/GenBank/DDBJ whole genome shotgun (WGS) entry which is preliminary data.</text>
</comment>
<dbReference type="InterPro" id="IPR006232">
    <property type="entry name" value="Suc6P_hydrolase"/>
</dbReference>
<organism evidence="12 13">
    <name type="scientific">Paenibacillus endophyticus</name>
    <dbReference type="NCBI Taxonomy" id="1294268"/>
    <lineage>
        <taxon>Bacteria</taxon>
        <taxon>Bacillati</taxon>
        <taxon>Bacillota</taxon>
        <taxon>Bacilli</taxon>
        <taxon>Bacillales</taxon>
        <taxon>Paenibacillaceae</taxon>
        <taxon>Paenibacillus</taxon>
    </lineage>
</organism>